<name>E6U1A0_EVAC2</name>
<evidence type="ECO:0000313" key="1">
    <source>
        <dbReference type="EMBL" id="ADU31546.1"/>
    </source>
</evidence>
<gene>
    <name evidence="1" type="ordered locus">Bcell_3304</name>
</gene>
<organism evidence="1 2">
    <name type="scientific">Evansella cellulosilytica (strain ATCC 21833 / DSM 2522 / FERM P-1141 / JCM 9156 / N-4)</name>
    <name type="common">Bacillus cellulosilyticus</name>
    <dbReference type="NCBI Taxonomy" id="649639"/>
    <lineage>
        <taxon>Bacteria</taxon>
        <taxon>Bacillati</taxon>
        <taxon>Bacillota</taxon>
        <taxon>Bacilli</taxon>
        <taxon>Bacillales</taxon>
        <taxon>Bacillaceae</taxon>
        <taxon>Evansella</taxon>
    </lineage>
</organism>
<keyword evidence="2" id="KW-1185">Reference proteome</keyword>
<dbReference type="EMBL" id="CP002394">
    <property type="protein sequence ID" value="ADU31546.1"/>
    <property type="molecule type" value="Genomic_DNA"/>
</dbReference>
<dbReference type="KEGG" id="bco:Bcell_3304"/>
<dbReference type="RefSeq" id="WP_013489877.1">
    <property type="nucleotide sequence ID" value="NC_014829.1"/>
</dbReference>
<dbReference type="AlphaFoldDB" id="E6U1A0"/>
<evidence type="ECO:0008006" key="3">
    <source>
        <dbReference type="Google" id="ProtNLM"/>
    </source>
</evidence>
<evidence type="ECO:0000313" key="2">
    <source>
        <dbReference type="Proteomes" id="UP000001401"/>
    </source>
</evidence>
<dbReference type="HOGENOM" id="CLU_1232998_0_0_9"/>
<dbReference type="Proteomes" id="UP000001401">
    <property type="component" value="Chromosome"/>
</dbReference>
<reference evidence="1 2" key="1">
    <citation type="submission" date="2010-12" db="EMBL/GenBank/DDBJ databases">
        <title>Complete sequence of Bacillus cellulosilyticus DSM 2522.</title>
        <authorList>
            <consortium name="US DOE Joint Genome Institute"/>
            <person name="Lucas S."/>
            <person name="Copeland A."/>
            <person name="Lapidus A."/>
            <person name="Cheng J.-F."/>
            <person name="Bruce D."/>
            <person name="Goodwin L."/>
            <person name="Pitluck S."/>
            <person name="Chertkov O."/>
            <person name="Detter J.C."/>
            <person name="Han C."/>
            <person name="Tapia R."/>
            <person name="Land M."/>
            <person name="Hauser L."/>
            <person name="Jeffries C."/>
            <person name="Kyrpides N."/>
            <person name="Ivanova N."/>
            <person name="Mikhailova N."/>
            <person name="Brumm P."/>
            <person name="Mead D."/>
            <person name="Woyke T."/>
        </authorList>
    </citation>
    <scope>NUCLEOTIDE SEQUENCE [LARGE SCALE GENOMIC DNA]</scope>
    <source>
        <strain evidence="2">ATCC 21833 / DSM 2522 / FERM P-1141 / JCM 9156 / N-4</strain>
    </source>
</reference>
<accession>E6U1A0</accession>
<sequence length="220" mass="25343">MFVGYGQLAKAMIEILPNDQIIQVFSRSKEAILQSKRENIKWIGRENFYEEKEVWLFLPEKAIPRFLQEHVEDLHPHAKIYYCATKGKAKDVQSLIKRTQSIIPVKFITQATQLMKDRKGLAGIPRANVGEMESIRTFFKGAIDIVRAEEEEVYFVNKIATKIAIEAICEFEEELNNRDISQEIIEHAGKQMIPGVIHAYLHNKLGGFGQQVLKERKSDQ</sequence>
<proteinExistence type="predicted"/>
<dbReference type="OrthoDB" id="2962404at2"/>
<protein>
    <recommendedName>
        <fullName evidence="3">Pyrroline-5-carboxylate reductase catalytic N-terminal domain-containing protein</fullName>
    </recommendedName>
</protein>